<reference evidence="2" key="1">
    <citation type="submission" date="2019-08" db="EMBL/GenBank/DDBJ databases">
        <authorList>
            <person name="Kucharzyk K."/>
            <person name="Murdoch R.W."/>
            <person name="Higgins S."/>
            <person name="Loffler F."/>
        </authorList>
    </citation>
    <scope>NUCLEOTIDE SEQUENCE</scope>
</reference>
<dbReference type="AlphaFoldDB" id="A0A645DM64"/>
<comment type="caution">
    <text evidence="2">The sequence shown here is derived from an EMBL/GenBank/DDBJ whole genome shotgun (WGS) entry which is preliminary data.</text>
</comment>
<sequence>MSLWLMMLIIFAAGAVGGIVNALLSDNGFILPKPEKIGENRIIRPGFLGNILISGIASCISWGLYGPFASISLIGPGGADTAGLTLASLVGAVLVGVGGARWLTNEVDKTLLKAAASEAAAGPANITSSRSIAMATPMEAYRIASIK</sequence>
<feature type="transmembrane region" description="Helical" evidence="1">
    <location>
        <begin position="6"/>
        <end position="24"/>
    </location>
</feature>
<feature type="transmembrane region" description="Helical" evidence="1">
    <location>
        <begin position="45"/>
        <end position="65"/>
    </location>
</feature>
<organism evidence="2">
    <name type="scientific">bioreactor metagenome</name>
    <dbReference type="NCBI Taxonomy" id="1076179"/>
    <lineage>
        <taxon>unclassified sequences</taxon>
        <taxon>metagenomes</taxon>
        <taxon>ecological metagenomes</taxon>
    </lineage>
</organism>
<name>A0A645DM64_9ZZZZ</name>
<keyword evidence="1" id="KW-1133">Transmembrane helix</keyword>
<dbReference type="EMBL" id="VSSQ01037044">
    <property type="protein sequence ID" value="MPM89642.1"/>
    <property type="molecule type" value="Genomic_DNA"/>
</dbReference>
<evidence type="ECO:0000313" key="2">
    <source>
        <dbReference type="EMBL" id="MPM89642.1"/>
    </source>
</evidence>
<gene>
    <name evidence="2" type="ORF">SDC9_136754</name>
</gene>
<feature type="transmembrane region" description="Helical" evidence="1">
    <location>
        <begin position="85"/>
        <end position="103"/>
    </location>
</feature>
<evidence type="ECO:0000256" key="1">
    <source>
        <dbReference type="SAM" id="Phobius"/>
    </source>
</evidence>
<keyword evidence="1" id="KW-0472">Membrane</keyword>
<protein>
    <submittedName>
        <fullName evidence="2">Uncharacterized protein</fullName>
    </submittedName>
</protein>
<accession>A0A645DM64</accession>
<keyword evidence="1" id="KW-0812">Transmembrane</keyword>
<proteinExistence type="predicted"/>